<evidence type="ECO:0000313" key="6">
    <source>
        <dbReference type="Proteomes" id="UP000196531"/>
    </source>
</evidence>
<evidence type="ECO:0000313" key="5">
    <source>
        <dbReference type="EMBL" id="OUR97032.1"/>
    </source>
</evidence>
<dbReference type="EMBL" id="MAAO01000006">
    <property type="protein sequence ID" value="OUR97032.1"/>
    <property type="molecule type" value="Genomic_DNA"/>
</dbReference>
<dbReference type="InterPro" id="IPR007863">
    <property type="entry name" value="Peptidase_M16_C"/>
</dbReference>
<feature type="chain" id="PRO_5013368587" description="Peptidase M16" evidence="2">
    <location>
        <begin position="19"/>
        <end position="465"/>
    </location>
</feature>
<comment type="caution">
    <text evidence="5">The sequence shown here is derived from an EMBL/GenBank/DDBJ whole genome shotgun (WGS) entry which is preliminary data.</text>
</comment>
<dbReference type="AlphaFoldDB" id="A0A1Y5FEL6"/>
<dbReference type="InterPro" id="IPR011765">
    <property type="entry name" value="Pept_M16_N"/>
</dbReference>
<dbReference type="PANTHER" id="PTHR11851">
    <property type="entry name" value="METALLOPROTEASE"/>
    <property type="match status" value="1"/>
</dbReference>
<evidence type="ECO:0000259" key="4">
    <source>
        <dbReference type="Pfam" id="PF05193"/>
    </source>
</evidence>
<evidence type="ECO:0000259" key="3">
    <source>
        <dbReference type="Pfam" id="PF00675"/>
    </source>
</evidence>
<feature type="domain" description="Peptidase M16 C-terminal" evidence="4">
    <location>
        <begin position="206"/>
        <end position="392"/>
    </location>
</feature>
<dbReference type="Proteomes" id="UP000196531">
    <property type="component" value="Unassembled WGS sequence"/>
</dbReference>
<evidence type="ECO:0008006" key="7">
    <source>
        <dbReference type="Google" id="ProtNLM"/>
    </source>
</evidence>
<evidence type="ECO:0000256" key="2">
    <source>
        <dbReference type="SAM" id="SignalP"/>
    </source>
</evidence>
<name>A0A1Y5FEL6_9BACT</name>
<proteinExistence type="inferred from homology"/>
<dbReference type="GO" id="GO:0046872">
    <property type="term" value="F:metal ion binding"/>
    <property type="evidence" value="ECO:0007669"/>
    <property type="project" value="InterPro"/>
</dbReference>
<dbReference type="InterPro" id="IPR011249">
    <property type="entry name" value="Metalloenz_LuxS/M16"/>
</dbReference>
<organism evidence="5 6">
    <name type="scientific">Halobacteriovorax marinus</name>
    <dbReference type="NCBI Taxonomy" id="97084"/>
    <lineage>
        <taxon>Bacteria</taxon>
        <taxon>Pseudomonadati</taxon>
        <taxon>Bdellovibrionota</taxon>
        <taxon>Bacteriovoracia</taxon>
        <taxon>Bacteriovoracales</taxon>
        <taxon>Halobacteriovoraceae</taxon>
        <taxon>Halobacteriovorax</taxon>
    </lineage>
</organism>
<feature type="signal peptide" evidence="2">
    <location>
        <begin position="1"/>
        <end position="18"/>
    </location>
</feature>
<evidence type="ECO:0000256" key="1">
    <source>
        <dbReference type="ARBA" id="ARBA00007261"/>
    </source>
</evidence>
<dbReference type="Gene3D" id="3.30.830.10">
    <property type="entry name" value="Metalloenzyme, LuxS/M16 peptidase-like"/>
    <property type="match status" value="2"/>
</dbReference>
<feature type="domain" description="Peptidase M16 N-terminal" evidence="3">
    <location>
        <begin position="57"/>
        <end position="200"/>
    </location>
</feature>
<dbReference type="Pfam" id="PF00675">
    <property type="entry name" value="Peptidase_M16"/>
    <property type="match status" value="1"/>
</dbReference>
<dbReference type="Pfam" id="PF05193">
    <property type="entry name" value="Peptidase_M16_C"/>
    <property type="match status" value="1"/>
</dbReference>
<dbReference type="SUPFAM" id="SSF63411">
    <property type="entry name" value="LuxS/MPP-like metallohydrolase"/>
    <property type="match status" value="2"/>
</dbReference>
<keyword evidence="2" id="KW-0732">Signal</keyword>
<reference evidence="6" key="1">
    <citation type="journal article" date="2017" name="Proc. Natl. Acad. Sci. U.S.A.">
        <title>Simulation of Deepwater Horizon oil plume reveals substrate specialization within a complex community of hydrocarbon-degraders.</title>
        <authorList>
            <person name="Hu P."/>
            <person name="Dubinsky E.A."/>
            <person name="Probst A.J."/>
            <person name="Wang J."/>
            <person name="Sieber C.M.K."/>
            <person name="Tom L.M."/>
            <person name="Gardinali P."/>
            <person name="Banfield J.F."/>
            <person name="Atlas R.M."/>
            <person name="Andersen G.L."/>
        </authorList>
    </citation>
    <scope>NUCLEOTIDE SEQUENCE [LARGE SCALE GENOMIC DNA]</scope>
</reference>
<accession>A0A1Y5FEL6</accession>
<dbReference type="InterPro" id="IPR050361">
    <property type="entry name" value="MPP/UQCRC_Complex"/>
</dbReference>
<comment type="similarity">
    <text evidence="1">Belongs to the peptidase M16 family.</text>
</comment>
<gene>
    <name evidence="5" type="ORF">A9Q84_11915</name>
</gene>
<protein>
    <recommendedName>
        <fullName evidence="7">Peptidase M16</fullName>
    </recommendedName>
</protein>
<dbReference type="PROSITE" id="PS51257">
    <property type="entry name" value="PROKAR_LIPOPROTEIN"/>
    <property type="match status" value="1"/>
</dbReference>
<sequence>MTKLLALMLILATGTMLSCSSSSTSDSQNHGISKNGTLKLDVKKYTLSNGLRLLVVENPQLPIYTYNTFFDVGGRYEEAGTTGATHFLEHMMFKGAKKYGPHKFDTFIESNGGSTNAYTTFDSTVYYQNMPSHTLATIIDMEADRLQHILLDPKAFEKERAVVLEERKYRYENSPKGQLFLAMMQSVFDKTPYGGSVIGDEKDVKNLDRARMRKFFDRFYTPDNAIVVVVGDVKASEVYSMVKEKYGNIPSSKGLKAFKEKMDSKERYAFKGKFKREIKIKGQSPSPIFTIGYKGIKIGEEESFVLDILSSVLGDGDSSYFNQLYVKNKKPLLSGISVANYTLKNNGVFFFSGDLLKRTNLKRFKRKILRDIKKSCDIGITDRSVQKTKNQYMIQYFHELQSNSGVASFLGLRENFFNDYAYYKKELEIYKSITTDQVKTACKKLFAKNDYIFLSVWGKHPKGKK</sequence>
<dbReference type="PANTHER" id="PTHR11851:SF49">
    <property type="entry name" value="MITOCHONDRIAL-PROCESSING PEPTIDASE SUBUNIT ALPHA"/>
    <property type="match status" value="1"/>
</dbReference>